<dbReference type="STRING" id="195913.SAMN04488004_110134"/>
<evidence type="ECO:0000259" key="1">
    <source>
        <dbReference type="SMART" id="SM01022"/>
    </source>
</evidence>
<dbReference type="InterPro" id="IPR009326">
    <property type="entry name" value="DUF984"/>
</dbReference>
<protein>
    <submittedName>
        <fullName evidence="2">Uncharacterized protein YhfF</fullName>
    </submittedName>
</protein>
<dbReference type="AlphaFoldDB" id="A0A1I4FXD8"/>
<evidence type="ECO:0000313" key="3">
    <source>
        <dbReference type="Proteomes" id="UP000199550"/>
    </source>
</evidence>
<dbReference type="SMART" id="SM01022">
    <property type="entry name" value="ASCH"/>
    <property type="match status" value="1"/>
</dbReference>
<dbReference type="Proteomes" id="UP000199550">
    <property type="component" value="Unassembled WGS sequence"/>
</dbReference>
<organism evidence="2 3">
    <name type="scientific">Loktanella salsilacus</name>
    <dbReference type="NCBI Taxonomy" id="195913"/>
    <lineage>
        <taxon>Bacteria</taxon>
        <taxon>Pseudomonadati</taxon>
        <taxon>Pseudomonadota</taxon>
        <taxon>Alphaproteobacteria</taxon>
        <taxon>Rhodobacterales</taxon>
        <taxon>Roseobacteraceae</taxon>
        <taxon>Loktanella</taxon>
    </lineage>
</organism>
<accession>A0A1I4FXD8</accession>
<name>A0A1I4FXD8_9RHOB</name>
<reference evidence="2 3" key="1">
    <citation type="submission" date="2016-10" db="EMBL/GenBank/DDBJ databases">
        <authorList>
            <person name="de Groot N.N."/>
        </authorList>
    </citation>
    <scope>NUCLEOTIDE SEQUENCE [LARGE SCALE GENOMIC DNA]</scope>
    <source>
        <strain evidence="2 3">DSM 16199</strain>
    </source>
</reference>
<dbReference type="Pfam" id="PF04266">
    <property type="entry name" value="ASCH"/>
    <property type="match status" value="1"/>
</dbReference>
<dbReference type="InterPro" id="IPR015947">
    <property type="entry name" value="PUA-like_sf"/>
</dbReference>
<dbReference type="EMBL" id="FOTF01000010">
    <property type="protein sequence ID" value="SFL21466.1"/>
    <property type="molecule type" value="Genomic_DNA"/>
</dbReference>
<sequence>MTDPAALIALRNRYPGAETFTFGDGPDLCARLLTLVRSGHKTASTGALRDFESGDPMPVPGRRDIALHWDGRPACVIETQQVITCPFNQVTAEMALAEGENPDLIGWQNDHIAYFTRTGGFAPDMLVVWERFKLIEAC</sequence>
<keyword evidence="3" id="KW-1185">Reference proteome</keyword>
<dbReference type="PANTHER" id="PTHR39203">
    <property type="entry name" value="CYTOPLASMIC PROTEIN-RELATED"/>
    <property type="match status" value="1"/>
</dbReference>
<dbReference type="Gene3D" id="3.10.400.10">
    <property type="entry name" value="Sulfate adenylyltransferase"/>
    <property type="match status" value="1"/>
</dbReference>
<proteinExistence type="predicted"/>
<dbReference type="CDD" id="cd06553">
    <property type="entry name" value="ASCH_Ef3133_like"/>
    <property type="match status" value="1"/>
</dbReference>
<gene>
    <name evidence="2" type="ORF">SAMN04488004_110134</name>
</gene>
<evidence type="ECO:0000313" key="2">
    <source>
        <dbReference type="EMBL" id="SFL21466.1"/>
    </source>
</evidence>
<dbReference type="RefSeq" id="WP_090189352.1">
    <property type="nucleotide sequence ID" value="NZ_FOTF01000010.1"/>
</dbReference>
<dbReference type="OrthoDB" id="9807542at2"/>
<dbReference type="SUPFAM" id="SSF88697">
    <property type="entry name" value="PUA domain-like"/>
    <property type="match status" value="1"/>
</dbReference>
<feature type="domain" description="ASCH" evidence="1">
    <location>
        <begin position="20"/>
        <end position="136"/>
    </location>
</feature>
<dbReference type="InterPro" id="IPR007374">
    <property type="entry name" value="ASCH_domain"/>
</dbReference>
<dbReference type="PANTHER" id="PTHR39203:SF1">
    <property type="entry name" value="CYTOPLASMIC PROTEIN"/>
    <property type="match status" value="1"/>
</dbReference>